<keyword evidence="4" id="KW-1185">Reference proteome</keyword>
<dbReference type="PANTHER" id="PTHR42709:SF4">
    <property type="entry name" value="INNER MEMBRANE PROTEIN YQAA"/>
    <property type="match status" value="1"/>
</dbReference>
<gene>
    <name evidence="3" type="ORF">OKW52_07610</name>
</gene>
<dbReference type="RefSeq" id="WP_264417175.1">
    <property type="nucleotide sequence ID" value="NZ_JAPDFL010000001.1"/>
</dbReference>
<feature type="domain" description="VTT" evidence="2">
    <location>
        <begin position="13"/>
        <end position="124"/>
    </location>
</feature>
<proteinExistence type="predicted"/>
<dbReference type="InterPro" id="IPR051311">
    <property type="entry name" value="DedA_domain"/>
</dbReference>
<comment type="caution">
    <text evidence="3">The sequence shown here is derived from an EMBL/GenBank/DDBJ whole genome shotgun (WGS) entry which is preliminary data.</text>
</comment>
<evidence type="ECO:0000313" key="3">
    <source>
        <dbReference type="EMBL" id="MCW1932131.1"/>
    </source>
</evidence>
<organism evidence="3 4">
    <name type="scientific">Pararhodobacter zhoushanensis</name>
    <dbReference type="NCBI Taxonomy" id="2479545"/>
    <lineage>
        <taxon>Bacteria</taxon>
        <taxon>Pseudomonadati</taxon>
        <taxon>Pseudomonadota</taxon>
        <taxon>Alphaproteobacteria</taxon>
        <taxon>Rhodobacterales</taxon>
        <taxon>Paracoccaceae</taxon>
        <taxon>Pararhodobacter</taxon>
    </lineage>
</organism>
<dbReference type="Pfam" id="PF09335">
    <property type="entry name" value="VTT_dom"/>
    <property type="match status" value="1"/>
</dbReference>
<sequence>MAATVLPFQSELIFAGLQVAGMAPAWLLVVVASLGNTLGTFVNYWLGLRLETAGAHRWLKVPDAQFAKAQRWWDRWGIWTLLLSWLPVLDLTTVMAGAMRTPLWQFTLLVAIAKTGRYIALALITAGLFG</sequence>
<keyword evidence="1" id="KW-0472">Membrane</keyword>
<feature type="transmembrane region" description="Helical" evidence="1">
    <location>
        <begin position="12"/>
        <end position="35"/>
    </location>
</feature>
<name>A0ABT3GX85_9RHOB</name>
<dbReference type="EMBL" id="JAPDFL010000001">
    <property type="protein sequence ID" value="MCW1932131.1"/>
    <property type="molecule type" value="Genomic_DNA"/>
</dbReference>
<keyword evidence="1" id="KW-1133">Transmembrane helix</keyword>
<dbReference type="Proteomes" id="UP001208938">
    <property type="component" value="Unassembled WGS sequence"/>
</dbReference>
<feature type="transmembrane region" description="Helical" evidence="1">
    <location>
        <begin position="76"/>
        <end position="99"/>
    </location>
</feature>
<feature type="transmembrane region" description="Helical" evidence="1">
    <location>
        <begin position="106"/>
        <end position="129"/>
    </location>
</feature>
<evidence type="ECO:0000259" key="2">
    <source>
        <dbReference type="Pfam" id="PF09335"/>
    </source>
</evidence>
<dbReference type="PANTHER" id="PTHR42709">
    <property type="entry name" value="ALKALINE PHOSPHATASE LIKE PROTEIN"/>
    <property type="match status" value="1"/>
</dbReference>
<evidence type="ECO:0000313" key="4">
    <source>
        <dbReference type="Proteomes" id="UP001208938"/>
    </source>
</evidence>
<reference evidence="3 4" key="1">
    <citation type="submission" date="2022-10" db="EMBL/GenBank/DDBJ databases">
        <title>Pararhodobacter sp. nov., isolated from marine algae.</title>
        <authorList>
            <person name="Choi B.J."/>
            <person name="Kim J.M."/>
            <person name="Lee J.K."/>
            <person name="Choi D.G."/>
            <person name="Jeon C.O."/>
        </authorList>
    </citation>
    <scope>NUCLEOTIDE SEQUENCE [LARGE SCALE GENOMIC DNA]</scope>
    <source>
        <strain evidence="3 4">ZQ420</strain>
    </source>
</reference>
<accession>A0ABT3GX85</accession>
<protein>
    <submittedName>
        <fullName evidence="3">DedA family protein</fullName>
    </submittedName>
</protein>
<dbReference type="InterPro" id="IPR032816">
    <property type="entry name" value="VTT_dom"/>
</dbReference>
<evidence type="ECO:0000256" key="1">
    <source>
        <dbReference type="SAM" id="Phobius"/>
    </source>
</evidence>
<keyword evidence="1" id="KW-0812">Transmembrane</keyword>